<evidence type="ECO:0000313" key="3">
    <source>
        <dbReference type="Proteomes" id="UP000279457"/>
    </source>
</evidence>
<reference evidence="2 3" key="1">
    <citation type="submission" date="2018-10" db="EMBL/GenBank/DDBJ databases">
        <title>Draft genome sequence for the type isolate of Erwinia psidii, agent causal of bacterial blight in guava (Psidium guajava) and wilt and die-back of Eucalyptus spp.</title>
        <authorList>
            <person name="Hermenegildo P.S."/>
            <person name="Santos S.A."/>
            <person name="Guimaraes L.M.S."/>
            <person name="Vidigal P.M.P."/>
            <person name="Pereira I.C."/>
            <person name="Badel J.L."/>
            <person name="Alfenas-Zerbini P."/>
            <person name="Ferreira M.A.S.V."/>
            <person name="Alfenas A.C."/>
        </authorList>
    </citation>
    <scope>NUCLEOTIDE SEQUENCE [LARGE SCALE GENOMIC DNA]</scope>
    <source>
        <strain evidence="2 3">IBSBF 435</strain>
    </source>
</reference>
<dbReference type="Pfam" id="PF06611">
    <property type="entry name" value="DUF1145"/>
    <property type="match status" value="1"/>
</dbReference>
<name>A0A3N6RXB0_9GAMM</name>
<dbReference type="InterPro" id="IPR009525">
    <property type="entry name" value="DUF1145"/>
</dbReference>
<accession>A0A3N6RXB0</accession>
<dbReference type="PANTHER" id="PTHR38775">
    <property type="entry name" value="INNER MEMBRANE PROTEIN-RELATED"/>
    <property type="match status" value="1"/>
</dbReference>
<dbReference type="OrthoDB" id="7062339at2"/>
<gene>
    <name evidence="2" type="ORF">EB241_12780</name>
</gene>
<proteinExistence type="predicted"/>
<dbReference type="PANTHER" id="PTHR38775:SF1">
    <property type="entry name" value="INNER MEMBRANE PROTEIN"/>
    <property type="match status" value="1"/>
</dbReference>
<keyword evidence="3" id="KW-1185">Reference proteome</keyword>
<dbReference type="EMBL" id="RHHM01000009">
    <property type="protein sequence ID" value="RQM37734.1"/>
    <property type="molecule type" value="Genomic_DNA"/>
</dbReference>
<dbReference type="Proteomes" id="UP000279457">
    <property type="component" value="Unassembled WGS sequence"/>
</dbReference>
<organism evidence="2 3">
    <name type="scientific">Erwinia psidii</name>
    <dbReference type="NCBI Taxonomy" id="69224"/>
    <lineage>
        <taxon>Bacteria</taxon>
        <taxon>Pseudomonadati</taxon>
        <taxon>Pseudomonadota</taxon>
        <taxon>Gammaproteobacteria</taxon>
        <taxon>Enterobacterales</taxon>
        <taxon>Erwiniaceae</taxon>
        <taxon>Erwinia</taxon>
    </lineage>
</organism>
<dbReference type="AlphaFoldDB" id="A0A3N6RXB0"/>
<protein>
    <submittedName>
        <fullName evidence="2">DUF1145 family protein</fullName>
    </submittedName>
</protein>
<dbReference type="NCBIfam" id="NF008158">
    <property type="entry name" value="PRK10910.1"/>
    <property type="match status" value="1"/>
</dbReference>
<keyword evidence="1" id="KW-0472">Membrane</keyword>
<dbReference type="RefSeq" id="WP_124233493.1">
    <property type="nucleotide sequence ID" value="NZ_RHHM01000009.1"/>
</dbReference>
<sequence>MLINLGRLLMLFVWGFLLLNLVHPFPKPLKYFVDIALFFMVVMHGLQLVLLRATQPKTEPKLSGLTQAKIFFFGVFELLVWQKKNTPKQ</sequence>
<keyword evidence="1" id="KW-0812">Transmembrane</keyword>
<keyword evidence="1" id="KW-1133">Transmembrane helix</keyword>
<comment type="caution">
    <text evidence="2">The sequence shown here is derived from an EMBL/GenBank/DDBJ whole genome shotgun (WGS) entry which is preliminary data.</text>
</comment>
<evidence type="ECO:0000313" key="2">
    <source>
        <dbReference type="EMBL" id="RQM37734.1"/>
    </source>
</evidence>
<evidence type="ECO:0000256" key="1">
    <source>
        <dbReference type="SAM" id="Phobius"/>
    </source>
</evidence>
<feature type="transmembrane region" description="Helical" evidence="1">
    <location>
        <begin position="34"/>
        <end position="51"/>
    </location>
</feature>